<name>A0A4S4C924_9BACL</name>
<evidence type="ECO:0000313" key="2">
    <source>
        <dbReference type="Proteomes" id="UP000310636"/>
    </source>
</evidence>
<accession>A0A4S4C924</accession>
<dbReference type="Proteomes" id="UP000310636">
    <property type="component" value="Unassembled WGS sequence"/>
</dbReference>
<dbReference type="OrthoDB" id="2604377at2"/>
<sequence length="139" mass="15203">MREARATYSTGILRKAPKTNYALVDVVNLSAHAARSVTVQVFDWSSGSPVALKVSPCDARICTVRVGPRRSVFLFANVSRVQFKYEVRVTQSPDRRLITNVTGVTGSPFAPQVGETVLQLQLVKLGSTRRGKGGVSRQR</sequence>
<comment type="caution">
    <text evidence="1">The sequence shown here is derived from an EMBL/GenBank/DDBJ whole genome shotgun (WGS) entry which is preliminary data.</text>
</comment>
<reference evidence="1 2" key="1">
    <citation type="submission" date="2019-04" db="EMBL/GenBank/DDBJ databases">
        <title>Cohnella sp. nov. isolated from preserved vegetables.</title>
        <authorList>
            <person name="Lin S.-Y."/>
            <person name="Hung M.-H."/>
            <person name="Young C.-C."/>
        </authorList>
    </citation>
    <scope>NUCLEOTIDE SEQUENCE [LARGE SCALE GENOMIC DNA]</scope>
    <source>
        <strain evidence="1 2">CC-MHH1044</strain>
    </source>
</reference>
<evidence type="ECO:0000313" key="1">
    <source>
        <dbReference type="EMBL" id="THF84552.1"/>
    </source>
</evidence>
<proteinExistence type="predicted"/>
<dbReference type="RefSeq" id="WP_136367867.1">
    <property type="nucleotide sequence ID" value="NZ_SSOB01000001.1"/>
</dbReference>
<organism evidence="1 2">
    <name type="scientific">Cohnella fermenti</name>
    <dbReference type="NCBI Taxonomy" id="2565925"/>
    <lineage>
        <taxon>Bacteria</taxon>
        <taxon>Bacillati</taxon>
        <taxon>Bacillota</taxon>
        <taxon>Bacilli</taxon>
        <taxon>Bacillales</taxon>
        <taxon>Paenibacillaceae</taxon>
        <taxon>Cohnella</taxon>
    </lineage>
</organism>
<gene>
    <name evidence="1" type="ORF">E6C55_00785</name>
</gene>
<protein>
    <submittedName>
        <fullName evidence="1">Uncharacterized protein</fullName>
    </submittedName>
</protein>
<dbReference type="AlphaFoldDB" id="A0A4S4C924"/>
<keyword evidence="2" id="KW-1185">Reference proteome</keyword>
<dbReference type="EMBL" id="SSOB01000001">
    <property type="protein sequence ID" value="THF84552.1"/>
    <property type="molecule type" value="Genomic_DNA"/>
</dbReference>